<name>A0A016WQ52_9BILA</name>
<dbReference type="AlphaFoldDB" id="A0A016WQ52"/>
<dbReference type="OrthoDB" id="10542600at2759"/>
<reference evidence="2" key="1">
    <citation type="journal article" date="2015" name="Nat. Genet.">
        <title>The genome and transcriptome of the zoonotic hookworm Ancylostoma ceylanicum identify infection-specific gene families.</title>
        <authorList>
            <person name="Schwarz E.M."/>
            <person name="Hu Y."/>
            <person name="Antoshechkin I."/>
            <person name="Miller M.M."/>
            <person name="Sternberg P.W."/>
            <person name="Aroian R.V."/>
        </authorList>
    </citation>
    <scope>NUCLEOTIDE SEQUENCE</scope>
    <source>
        <strain evidence="2">HY135</strain>
    </source>
</reference>
<proteinExistence type="predicted"/>
<gene>
    <name evidence="1" type="primary">Acey_s0550.g3302</name>
    <name evidence="1" type="ORF">Y032_0550g3302</name>
</gene>
<dbReference type="EMBL" id="JARK01000150">
    <property type="protein sequence ID" value="EYC41934.1"/>
    <property type="molecule type" value="Genomic_DNA"/>
</dbReference>
<keyword evidence="2" id="KW-1185">Reference proteome</keyword>
<sequence>MPHAGTGMYVWCVRGPRLAGWENRPMTELGRNTLLKSSSSVLRMTRPQHKLMTSPSIPNTAHSRARPGAFYKKIHFCVVMALAFRLSSLGGWTALEDARSKIKDIHQAYQASLKK</sequence>
<evidence type="ECO:0000313" key="1">
    <source>
        <dbReference type="EMBL" id="EYC41934.1"/>
    </source>
</evidence>
<dbReference type="Proteomes" id="UP000024635">
    <property type="component" value="Unassembled WGS sequence"/>
</dbReference>
<evidence type="ECO:0000313" key="2">
    <source>
        <dbReference type="Proteomes" id="UP000024635"/>
    </source>
</evidence>
<accession>A0A016WQ52</accession>
<organism evidence="1 2">
    <name type="scientific">Ancylostoma ceylanicum</name>
    <dbReference type="NCBI Taxonomy" id="53326"/>
    <lineage>
        <taxon>Eukaryota</taxon>
        <taxon>Metazoa</taxon>
        <taxon>Ecdysozoa</taxon>
        <taxon>Nematoda</taxon>
        <taxon>Chromadorea</taxon>
        <taxon>Rhabditida</taxon>
        <taxon>Rhabditina</taxon>
        <taxon>Rhabditomorpha</taxon>
        <taxon>Strongyloidea</taxon>
        <taxon>Ancylostomatidae</taxon>
        <taxon>Ancylostomatinae</taxon>
        <taxon>Ancylostoma</taxon>
    </lineage>
</organism>
<protein>
    <submittedName>
        <fullName evidence="1">Uncharacterized protein</fullName>
    </submittedName>
</protein>
<comment type="caution">
    <text evidence="1">The sequence shown here is derived from an EMBL/GenBank/DDBJ whole genome shotgun (WGS) entry which is preliminary data.</text>
</comment>